<feature type="transmembrane region" description="Helical" evidence="8">
    <location>
        <begin position="288"/>
        <end position="309"/>
    </location>
</feature>
<evidence type="ECO:0000256" key="3">
    <source>
        <dbReference type="ARBA" id="ARBA00022989"/>
    </source>
</evidence>
<name>A0A914W4M1_9BILA</name>
<keyword evidence="6" id="KW-0675">Receptor</keyword>
<feature type="transmembrane region" description="Helical" evidence="8">
    <location>
        <begin position="153"/>
        <end position="175"/>
    </location>
</feature>
<keyword evidence="5 8" id="KW-0472">Membrane</keyword>
<evidence type="ECO:0000256" key="7">
    <source>
        <dbReference type="ARBA" id="ARBA00023224"/>
    </source>
</evidence>
<keyword evidence="7" id="KW-0807">Transducer</keyword>
<proteinExistence type="predicted"/>
<evidence type="ECO:0000256" key="8">
    <source>
        <dbReference type="SAM" id="Phobius"/>
    </source>
</evidence>
<reference evidence="11" key="1">
    <citation type="submission" date="2022-11" db="UniProtKB">
        <authorList>
            <consortium name="WormBaseParasite"/>
        </authorList>
    </citation>
    <scope>IDENTIFICATION</scope>
</reference>
<keyword evidence="10" id="KW-1185">Reference proteome</keyword>
<dbReference type="GO" id="GO:0004930">
    <property type="term" value="F:G protein-coupled receptor activity"/>
    <property type="evidence" value="ECO:0007669"/>
    <property type="project" value="UniProtKB-KW"/>
</dbReference>
<protein>
    <submittedName>
        <fullName evidence="11">G-protein coupled receptors family 1 profile domain-containing protein</fullName>
    </submittedName>
</protein>
<dbReference type="AlphaFoldDB" id="A0A914W4M1"/>
<feature type="transmembrane region" description="Helical" evidence="8">
    <location>
        <begin position="74"/>
        <end position="97"/>
    </location>
</feature>
<evidence type="ECO:0000256" key="6">
    <source>
        <dbReference type="ARBA" id="ARBA00023170"/>
    </source>
</evidence>
<sequence length="378" mass="43492">MMAAKNPFLHWPPESHLYMKCRLRHGLDNSLKIAFQYRFVVFVLIYAILWLSAAVLNGYVLIRIIRKGLMNKYIFKYLFVLCAVDLLASCFSLPMSLLVQLTYWQYGGFLCVFLPLLQEYLTNLAFLIPLTISIERYRAYVQSRSLALPNPTTIVGVLLAAGCSAFPGTMFVKYYQTEERVHGHLLQVCLVQTTSMEEYARVMFLVMYVAPLLTFAYLAIKIGGELNRQEDVAADMRPSELSFELRAQRYLSMIMSMTAIAWLPLNLTSLMQFGLTEEECGQTNTYDLMYAVLIWIAFTHTLTTPLLALRLVDNDVARPPYFSVQYFRRHLEEWRSSVRRAMTAELVQSAGASASHEDTVKFNGHMEDYCWRDANSIR</sequence>
<dbReference type="WBParaSite" id="PSAMB.scaffold3127size19576.g20421.t1">
    <property type="protein sequence ID" value="PSAMB.scaffold3127size19576.g20421.t1"/>
    <property type="gene ID" value="PSAMB.scaffold3127size19576.g20421"/>
</dbReference>
<feature type="transmembrane region" description="Helical" evidence="8">
    <location>
        <begin position="250"/>
        <end position="268"/>
    </location>
</feature>
<evidence type="ECO:0000256" key="5">
    <source>
        <dbReference type="ARBA" id="ARBA00023136"/>
    </source>
</evidence>
<accession>A0A914W4M1</accession>
<evidence type="ECO:0000256" key="1">
    <source>
        <dbReference type="ARBA" id="ARBA00004141"/>
    </source>
</evidence>
<dbReference type="PANTHER" id="PTHR45695">
    <property type="entry name" value="LEUCOKININ RECEPTOR-RELATED"/>
    <property type="match status" value="1"/>
</dbReference>
<feature type="domain" description="G-protein coupled receptors family 1 profile" evidence="9">
    <location>
        <begin position="56"/>
        <end position="308"/>
    </location>
</feature>
<evidence type="ECO:0000256" key="2">
    <source>
        <dbReference type="ARBA" id="ARBA00022692"/>
    </source>
</evidence>
<organism evidence="10 11">
    <name type="scientific">Plectus sambesii</name>
    <dbReference type="NCBI Taxonomy" id="2011161"/>
    <lineage>
        <taxon>Eukaryota</taxon>
        <taxon>Metazoa</taxon>
        <taxon>Ecdysozoa</taxon>
        <taxon>Nematoda</taxon>
        <taxon>Chromadorea</taxon>
        <taxon>Plectida</taxon>
        <taxon>Plectina</taxon>
        <taxon>Plectoidea</taxon>
        <taxon>Plectidae</taxon>
        <taxon>Plectus</taxon>
    </lineage>
</organism>
<dbReference type="SUPFAM" id="SSF81321">
    <property type="entry name" value="Family A G protein-coupled receptor-like"/>
    <property type="match status" value="1"/>
</dbReference>
<dbReference type="Pfam" id="PF00001">
    <property type="entry name" value="7tm_1"/>
    <property type="match status" value="1"/>
</dbReference>
<comment type="subcellular location">
    <subcellularLocation>
        <location evidence="1">Membrane</location>
        <topology evidence="1">Multi-pass membrane protein</topology>
    </subcellularLocation>
</comment>
<dbReference type="CDD" id="cd00637">
    <property type="entry name" value="7tm_classA_rhodopsin-like"/>
    <property type="match status" value="1"/>
</dbReference>
<evidence type="ECO:0000313" key="11">
    <source>
        <dbReference type="WBParaSite" id="PSAMB.scaffold3127size19576.g20421.t1"/>
    </source>
</evidence>
<evidence type="ECO:0000259" key="9">
    <source>
        <dbReference type="PROSITE" id="PS50262"/>
    </source>
</evidence>
<keyword evidence="3 8" id="KW-1133">Transmembrane helix</keyword>
<dbReference type="PRINTS" id="PR00237">
    <property type="entry name" value="GPCRRHODOPSN"/>
</dbReference>
<dbReference type="InterPro" id="IPR000276">
    <property type="entry name" value="GPCR_Rhodpsn"/>
</dbReference>
<dbReference type="Proteomes" id="UP000887566">
    <property type="component" value="Unplaced"/>
</dbReference>
<feature type="transmembrane region" description="Helical" evidence="8">
    <location>
        <begin position="202"/>
        <end position="220"/>
    </location>
</feature>
<dbReference type="PROSITE" id="PS50262">
    <property type="entry name" value="G_PROTEIN_RECEP_F1_2"/>
    <property type="match status" value="1"/>
</dbReference>
<evidence type="ECO:0000313" key="10">
    <source>
        <dbReference type="Proteomes" id="UP000887566"/>
    </source>
</evidence>
<feature type="transmembrane region" description="Helical" evidence="8">
    <location>
        <begin position="39"/>
        <end position="62"/>
    </location>
</feature>
<keyword evidence="2 8" id="KW-0812">Transmembrane</keyword>
<evidence type="ECO:0000256" key="4">
    <source>
        <dbReference type="ARBA" id="ARBA00023040"/>
    </source>
</evidence>
<dbReference type="InterPro" id="IPR017452">
    <property type="entry name" value="GPCR_Rhodpsn_7TM"/>
</dbReference>
<feature type="transmembrane region" description="Helical" evidence="8">
    <location>
        <begin position="103"/>
        <end position="132"/>
    </location>
</feature>
<dbReference type="GO" id="GO:0005886">
    <property type="term" value="C:plasma membrane"/>
    <property type="evidence" value="ECO:0007669"/>
    <property type="project" value="TreeGrafter"/>
</dbReference>
<dbReference type="PANTHER" id="PTHR45695:SF9">
    <property type="entry name" value="LEUCOKININ RECEPTOR"/>
    <property type="match status" value="1"/>
</dbReference>
<dbReference type="Gene3D" id="1.20.1070.10">
    <property type="entry name" value="Rhodopsin 7-helix transmembrane proteins"/>
    <property type="match status" value="1"/>
</dbReference>
<keyword evidence="4" id="KW-0297">G-protein coupled receptor</keyword>